<dbReference type="AlphaFoldDB" id="A0A418WGH2"/>
<feature type="region of interest" description="Disordered" evidence="1">
    <location>
        <begin position="1"/>
        <end position="37"/>
    </location>
</feature>
<sequence length="92" mass="9279">MAPLARATPAVPRTTPATSAGLGTSPSTGIASSSEAAGTSAVRAAVLEAPIRRIAAEKASSEMIEVTMPCQPTCMAMLGQDRPAMPGVRNRA</sequence>
<keyword evidence="3" id="KW-1185">Reference proteome</keyword>
<organism evidence="2 3">
    <name type="scientific">Oleomonas cavernae</name>
    <dbReference type="NCBI Taxonomy" id="2320859"/>
    <lineage>
        <taxon>Bacteria</taxon>
        <taxon>Pseudomonadati</taxon>
        <taxon>Pseudomonadota</taxon>
        <taxon>Alphaproteobacteria</taxon>
        <taxon>Acetobacterales</taxon>
        <taxon>Acetobacteraceae</taxon>
        <taxon>Oleomonas</taxon>
    </lineage>
</organism>
<evidence type="ECO:0000313" key="3">
    <source>
        <dbReference type="Proteomes" id="UP000284605"/>
    </source>
</evidence>
<proteinExistence type="predicted"/>
<dbReference type="EMBL" id="QYUK01000011">
    <property type="protein sequence ID" value="RJF88989.1"/>
    <property type="molecule type" value="Genomic_DNA"/>
</dbReference>
<reference evidence="2 3" key="1">
    <citation type="submission" date="2018-09" db="EMBL/GenBank/DDBJ databases">
        <authorList>
            <person name="Zhu H."/>
        </authorList>
    </citation>
    <scope>NUCLEOTIDE SEQUENCE [LARGE SCALE GENOMIC DNA]</scope>
    <source>
        <strain evidence="2 3">K1W22B-8</strain>
    </source>
</reference>
<comment type="caution">
    <text evidence="2">The sequence shown here is derived from an EMBL/GenBank/DDBJ whole genome shotgun (WGS) entry which is preliminary data.</text>
</comment>
<accession>A0A418WGH2</accession>
<feature type="compositionally biased region" description="Polar residues" evidence="1">
    <location>
        <begin position="21"/>
        <end position="37"/>
    </location>
</feature>
<evidence type="ECO:0000313" key="2">
    <source>
        <dbReference type="EMBL" id="RJF88989.1"/>
    </source>
</evidence>
<protein>
    <submittedName>
        <fullName evidence="2">Uncharacterized protein</fullName>
    </submittedName>
</protein>
<feature type="compositionally biased region" description="Low complexity" evidence="1">
    <location>
        <begin position="1"/>
        <end position="20"/>
    </location>
</feature>
<dbReference type="Proteomes" id="UP000284605">
    <property type="component" value="Unassembled WGS sequence"/>
</dbReference>
<evidence type="ECO:0000256" key="1">
    <source>
        <dbReference type="SAM" id="MobiDB-lite"/>
    </source>
</evidence>
<name>A0A418WGH2_9PROT</name>
<gene>
    <name evidence="2" type="ORF">D3874_20085</name>
</gene>